<reference evidence="1 2" key="1">
    <citation type="submission" date="2019-08" db="EMBL/GenBank/DDBJ databases">
        <title>Bradyrhizobium hipponensis sp. nov., a rhizobium isolated from a Lupinus angustifolius root nodule in Tunisia.</title>
        <authorList>
            <person name="Off K."/>
            <person name="Rejili M."/>
            <person name="Mars M."/>
            <person name="Brachmann A."/>
            <person name="Marin M."/>
        </authorList>
    </citation>
    <scope>NUCLEOTIDE SEQUENCE [LARGE SCALE GENOMIC DNA]</scope>
    <source>
        <strain evidence="1 2">CTAW11</strain>
    </source>
</reference>
<dbReference type="OrthoDB" id="8225054at2"/>
<evidence type="ECO:0000313" key="2">
    <source>
        <dbReference type="Proteomes" id="UP000324853"/>
    </source>
</evidence>
<dbReference type="RefSeq" id="WP_148751804.1">
    <property type="nucleotide sequence ID" value="NZ_VSSR01000023.1"/>
</dbReference>
<gene>
    <name evidence="1" type="ORF">FXB38_15930</name>
</gene>
<evidence type="ECO:0000313" key="1">
    <source>
        <dbReference type="EMBL" id="TYL84330.1"/>
    </source>
</evidence>
<organism evidence="1 2">
    <name type="scientific">Bradyrhizobium cytisi</name>
    <dbReference type="NCBI Taxonomy" id="515489"/>
    <lineage>
        <taxon>Bacteria</taxon>
        <taxon>Pseudomonadati</taxon>
        <taxon>Pseudomonadota</taxon>
        <taxon>Alphaproteobacteria</taxon>
        <taxon>Hyphomicrobiales</taxon>
        <taxon>Nitrobacteraceae</taxon>
        <taxon>Bradyrhizobium</taxon>
    </lineage>
</organism>
<proteinExistence type="predicted"/>
<accession>A0A5S4WUM5</accession>
<dbReference type="EMBL" id="VSSR01000023">
    <property type="protein sequence ID" value="TYL84330.1"/>
    <property type="molecule type" value="Genomic_DNA"/>
</dbReference>
<dbReference type="Proteomes" id="UP000324853">
    <property type="component" value="Unassembled WGS sequence"/>
</dbReference>
<sequence length="233" mass="25466">MKAVLIDPAAKTVNVVYLHSVSRATNKFFSEKPTPVLKLPRGDVLLAAAAEEGDAFVLGGSRPIGGPGLIVGRKLGAGERAPVRVDPDLLRQMVRWTSIEKSETAETRTVVRAIEIDPERRSIEEFSITPTMLALQHRLGGEIRICFRAPEEDIVLTAADATMDQLMWRKDEAEFSGRCVVLGHDLRRGRFVNVAASLANLRESVTFRSSTGNTWTGYECASENSTAGRSDQG</sequence>
<dbReference type="AlphaFoldDB" id="A0A5S4WUM5"/>
<protein>
    <submittedName>
        <fullName evidence="1">Uncharacterized protein</fullName>
    </submittedName>
</protein>
<name>A0A5S4WUM5_9BRAD</name>
<comment type="caution">
    <text evidence="1">The sequence shown here is derived from an EMBL/GenBank/DDBJ whole genome shotgun (WGS) entry which is preliminary data.</text>
</comment>
<keyword evidence="2" id="KW-1185">Reference proteome</keyword>